<dbReference type="AlphaFoldDB" id="X0WYX9"/>
<dbReference type="Gene3D" id="3.40.1000.10">
    <property type="entry name" value="Mog1/PsbP, alpha/beta/alpha sandwich"/>
    <property type="match status" value="1"/>
</dbReference>
<reference evidence="1" key="1">
    <citation type="journal article" date="2014" name="Front. Microbiol.">
        <title>High frequency of phylogenetically diverse reductive dehalogenase-homologous genes in deep subseafloor sedimentary metagenomes.</title>
        <authorList>
            <person name="Kawai M."/>
            <person name="Futagami T."/>
            <person name="Toyoda A."/>
            <person name="Takaki Y."/>
            <person name="Nishi S."/>
            <person name="Hori S."/>
            <person name="Arai W."/>
            <person name="Tsubouchi T."/>
            <person name="Morono Y."/>
            <person name="Uchiyama I."/>
            <person name="Ito T."/>
            <person name="Fujiyama A."/>
            <person name="Inagaki F."/>
            <person name="Takami H."/>
        </authorList>
    </citation>
    <scope>NUCLEOTIDE SEQUENCE</scope>
    <source>
        <strain evidence="1">Expedition CK06-06</strain>
    </source>
</reference>
<sequence>IVPGAYDLYLYVDGELLQTGSFVVQGAAQSSSFQRYSSKALGFSLQYPAVWELDDSDDDSVFFSDPDSSVMVFVVVSVEERGTTPEDLAVAFLEGLEDDYPDLEVVDIDEGNFSGSPALMTVADFTYDGDDMRLVLYSVVRDGTGYSMGQVGEEGDLHMITDDFIEPMWQSFYFLD</sequence>
<organism evidence="1">
    <name type="scientific">marine sediment metagenome</name>
    <dbReference type="NCBI Taxonomy" id="412755"/>
    <lineage>
        <taxon>unclassified sequences</taxon>
        <taxon>metagenomes</taxon>
        <taxon>ecological metagenomes</taxon>
    </lineage>
</organism>
<gene>
    <name evidence="1" type="ORF">S01H1_73150</name>
</gene>
<proteinExistence type="predicted"/>
<comment type="caution">
    <text evidence="1">The sequence shown here is derived from an EMBL/GenBank/DDBJ whole genome shotgun (WGS) entry which is preliminary data.</text>
</comment>
<name>X0WYX9_9ZZZZ</name>
<accession>X0WYX9</accession>
<protein>
    <submittedName>
        <fullName evidence="1">Uncharacterized protein</fullName>
    </submittedName>
</protein>
<feature type="non-terminal residue" evidence="1">
    <location>
        <position position="1"/>
    </location>
</feature>
<dbReference type="EMBL" id="BARS01048862">
    <property type="protein sequence ID" value="GAG28417.1"/>
    <property type="molecule type" value="Genomic_DNA"/>
</dbReference>
<evidence type="ECO:0000313" key="1">
    <source>
        <dbReference type="EMBL" id="GAG28417.1"/>
    </source>
</evidence>